<evidence type="ECO:0000259" key="10">
    <source>
        <dbReference type="PROSITE" id="PS50011"/>
    </source>
</evidence>
<dbReference type="PANTHER" id="PTHR24346:SF82">
    <property type="entry name" value="KP78A-RELATED"/>
    <property type="match status" value="1"/>
</dbReference>
<evidence type="ECO:0000256" key="2">
    <source>
        <dbReference type="ARBA" id="ARBA00022527"/>
    </source>
</evidence>
<evidence type="ECO:0000256" key="9">
    <source>
        <dbReference type="SAM" id="MobiDB-lite"/>
    </source>
</evidence>
<keyword evidence="2 8" id="KW-0723">Serine/threonine-protein kinase</keyword>
<proteinExistence type="inferred from homology"/>
<comment type="caution">
    <text evidence="11">The sequence shown here is derived from an EMBL/GenBank/DDBJ whole genome shotgun (WGS) entry which is preliminary data.</text>
</comment>
<dbReference type="GO" id="GO:0035556">
    <property type="term" value="P:intracellular signal transduction"/>
    <property type="evidence" value="ECO:0007669"/>
    <property type="project" value="TreeGrafter"/>
</dbReference>
<comment type="similarity">
    <text evidence="1">Belongs to the protein kinase superfamily. CAMK Ser/Thr protein kinase family. NIM1 subfamily.</text>
</comment>
<evidence type="ECO:0000256" key="8">
    <source>
        <dbReference type="RuleBase" id="RU000304"/>
    </source>
</evidence>
<dbReference type="Proteomes" id="UP000469890">
    <property type="component" value="Unassembled WGS sequence"/>
</dbReference>
<reference evidence="11 12" key="1">
    <citation type="submission" date="2019-09" db="EMBL/GenBank/DDBJ databases">
        <authorList>
            <consortium name="DOE Joint Genome Institute"/>
            <person name="Mondo S.J."/>
            <person name="Navarro-Mendoza M.I."/>
            <person name="Perez-Arques C."/>
            <person name="Panchal S."/>
            <person name="Nicolas F.E."/>
            <person name="Ganguly P."/>
            <person name="Pangilinan J."/>
            <person name="Grigoriev I."/>
            <person name="Heitman J."/>
            <person name="Sanya K."/>
            <person name="Garre V."/>
        </authorList>
    </citation>
    <scope>NUCLEOTIDE SEQUENCE [LARGE SCALE GENOMIC DNA]</scope>
    <source>
        <strain evidence="11 12">MU402</strain>
    </source>
</reference>
<name>A0A8H4BLQ4_MUCCL</name>
<dbReference type="SUPFAM" id="SSF56112">
    <property type="entry name" value="Protein kinase-like (PK-like)"/>
    <property type="match status" value="1"/>
</dbReference>
<feature type="region of interest" description="Disordered" evidence="9">
    <location>
        <begin position="348"/>
        <end position="379"/>
    </location>
</feature>
<dbReference type="Gene3D" id="1.10.510.10">
    <property type="entry name" value="Transferase(Phosphotransferase) domain 1"/>
    <property type="match status" value="1"/>
</dbReference>
<keyword evidence="5 11" id="KW-0418">Kinase</keyword>
<dbReference type="InterPro" id="IPR011009">
    <property type="entry name" value="Kinase-like_dom_sf"/>
</dbReference>
<dbReference type="PROSITE" id="PS50011">
    <property type="entry name" value="PROTEIN_KINASE_DOM"/>
    <property type="match status" value="1"/>
</dbReference>
<evidence type="ECO:0000256" key="7">
    <source>
        <dbReference type="PROSITE-ProRule" id="PRU10141"/>
    </source>
</evidence>
<dbReference type="AlphaFoldDB" id="A0A8H4BLQ4"/>
<dbReference type="InterPro" id="IPR008271">
    <property type="entry name" value="Ser/Thr_kinase_AS"/>
</dbReference>
<dbReference type="InterPro" id="IPR000719">
    <property type="entry name" value="Prot_kinase_dom"/>
</dbReference>
<gene>
    <name evidence="11" type="ORF">FB192DRAFT_1369116</name>
</gene>
<dbReference type="PANTHER" id="PTHR24346">
    <property type="entry name" value="MAP/MICROTUBULE AFFINITY-REGULATING KINASE"/>
    <property type="match status" value="1"/>
</dbReference>
<dbReference type="Pfam" id="PF00069">
    <property type="entry name" value="Pkinase"/>
    <property type="match status" value="1"/>
</dbReference>
<evidence type="ECO:0000313" key="12">
    <source>
        <dbReference type="Proteomes" id="UP000469890"/>
    </source>
</evidence>
<evidence type="ECO:0000256" key="6">
    <source>
        <dbReference type="ARBA" id="ARBA00022840"/>
    </source>
</evidence>
<evidence type="ECO:0000256" key="5">
    <source>
        <dbReference type="ARBA" id="ARBA00022777"/>
    </source>
</evidence>
<dbReference type="GO" id="GO:0005524">
    <property type="term" value="F:ATP binding"/>
    <property type="evidence" value="ECO:0007669"/>
    <property type="project" value="UniProtKB-UniRule"/>
</dbReference>
<dbReference type="PROSITE" id="PS00107">
    <property type="entry name" value="PROTEIN_KINASE_ATP"/>
    <property type="match status" value="1"/>
</dbReference>
<dbReference type="GO" id="GO:0005737">
    <property type="term" value="C:cytoplasm"/>
    <property type="evidence" value="ECO:0007669"/>
    <property type="project" value="TreeGrafter"/>
</dbReference>
<dbReference type="InterPro" id="IPR017441">
    <property type="entry name" value="Protein_kinase_ATP_BS"/>
</dbReference>
<dbReference type="EMBL" id="JAAECE010000003">
    <property type="protein sequence ID" value="KAF1803666.1"/>
    <property type="molecule type" value="Genomic_DNA"/>
</dbReference>
<feature type="compositionally biased region" description="Low complexity" evidence="9">
    <location>
        <begin position="355"/>
        <end position="364"/>
    </location>
</feature>
<dbReference type="PROSITE" id="PS00108">
    <property type="entry name" value="PROTEIN_KINASE_ST"/>
    <property type="match status" value="1"/>
</dbReference>
<keyword evidence="6 7" id="KW-0067">ATP-binding</keyword>
<organism evidence="11 12">
    <name type="scientific">Mucor circinelloides f. lusitanicus</name>
    <name type="common">Mucor racemosus var. lusitanicus</name>
    <dbReference type="NCBI Taxonomy" id="29924"/>
    <lineage>
        <taxon>Eukaryota</taxon>
        <taxon>Fungi</taxon>
        <taxon>Fungi incertae sedis</taxon>
        <taxon>Mucoromycota</taxon>
        <taxon>Mucoromycotina</taxon>
        <taxon>Mucoromycetes</taxon>
        <taxon>Mucorales</taxon>
        <taxon>Mucorineae</taxon>
        <taxon>Mucoraceae</taxon>
        <taxon>Mucor</taxon>
    </lineage>
</organism>
<evidence type="ECO:0000256" key="4">
    <source>
        <dbReference type="ARBA" id="ARBA00022741"/>
    </source>
</evidence>
<feature type="compositionally biased region" description="Low complexity" evidence="9">
    <location>
        <begin position="292"/>
        <end position="302"/>
    </location>
</feature>
<keyword evidence="4 7" id="KW-0547">Nucleotide-binding</keyword>
<feature type="binding site" evidence="7">
    <location>
        <position position="46"/>
    </location>
    <ligand>
        <name>ATP</name>
        <dbReference type="ChEBI" id="CHEBI:30616"/>
    </ligand>
</feature>
<feature type="region of interest" description="Disordered" evidence="9">
    <location>
        <begin position="292"/>
        <end position="320"/>
    </location>
</feature>
<evidence type="ECO:0000313" key="11">
    <source>
        <dbReference type="EMBL" id="KAF1803666.1"/>
    </source>
</evidence>
<feature type="domain" description="Protein kinase" evidence="10">
    <location>
        <begin position="17"/>
        <end position="281"/>
    </location>
</feature>
<evidence type="ECO:0000256" key="3">
    <source>
        <dbReference type="ARBA" id="ARBA00022679"/>
    </source>
</evidence>
<keyword evidence="3" id="KW-0808">Transferase</keyword>
<evidence type="ECO:0000256" key="1">
    <source>
        <dbReference type="ARBA" id="ARBA00010791"/>
    </source>
</evidence>
<accession>A0A8H4BLQ4</accession>
<sequence>MIDPQQFLYSFIDNQSIELVSIIGSGSYGVVYLGRYVYTNRYYAVKCLHDNHVTRNEVEMHSTLSGHANILTLEKVIKERNHVFIIMEYATHGDLFSSITQPELSQALIGKTKVIRHLFLQILDAVQHCHHNLIAHRDLKPENILLLSNHRVKLADFGLTTNQMISKEFNCGSSFYFSPECQGVTVVSGDRNMKQVQYYDTLANDIWSLGIILVNLVSGRNPWKQANMQDTAFAAYVKQPRRFFRTILPGISKSLDRILIRIFCLDPAKRITLPELRNMILACRLFTVAAPNTSSSSTNTDTPAVPQDVKPMTPPPSSTQIQCSESFESTMLAYIGDYTDDEGFTTNSSHCELTSSSSDDSSAASDEDPSTPCNDISPVSNFHHHHHKIQYEQQYIENYGY</sequence>
<protein>
    <submittedName>
        <fullName evidence="11">Kinase-like domain-containing protein</fullName>
    </submittedName>
</protein>
<dbReference type="SMART" id="SM00220">
    <property type="entry name" value="S_TKc"/>
    <property type="match status" value="1"/>
</dbReference>
<dbReference type="GO" id="GO:0004674">
    <property type="term" value="F:protein serine/threonine kinase activity"/>
    <property type="evidence" value="ECO:0007669"/>
    <property type="project" value="UniProtKB-KW"/>
</dbReference>